<dbReference type="Gene3D" id="2.60.120.10">
    <property type="entry name" value="Jelly Rolls"/>
    <property type="match status" value="1"/>
</dbReference>
<reference evidence="1" key="1">
    <citation type="submission" date="2019-03" db="EMBL/GenBank/DDBJ databases">
        <authorList>
            <person name="Mank J."/>
            <person name="Almeida P."/>
        </authorList>
    </citation>
    <scope>NUCLEOTIDE SEQUENCE</scope>
    <source>
        <strain evidence="1">78183</strain>
    </source>
</reference>
<accession>A0A6N2L976</accession>
<proteinExistence type="predicted"/>
<dbReference type="EMBL" id="CAADRP010001302">
    <property type="protein sequence ID" value="VFU37567.1"/>
    <property type="molecule type" value="Genomic_DNA"/>
</dbReference>
<name>A0A6N2L976_SALVM</name>
<dbReference type="Gene3D" id="3.30.43.10">
    <property type="entry name" value="Uridine Diphospho-n-acetylenolpyruvylglucosamine Reductase, domain 2"/>
    <property type="match status" value="1"/>
</dbReference>
<sequence>MVVKARFSLMSILCSHTFWVLQNYRFSAWSFIRSGGHDYEGFSYVSEVPFAIHDLINLRPVYIDPLVKFAWVHAGATTSELYYSSRQKWTSHANAVFGSDPDIPSDILAKAFQLDKNVVDFLKSKF</sequence>
<protein>
    <recommendedName>
        <fullName evidence="2">Berberine/berberine-like domain-containing protein</fullName>
    </recommendedName>
</protein>
<organism evidence="1">
    <name type="scientific">Salix viminalis</name>
    <name type="common">Common osier</name>
    <name type="synonym">Basket willow</name>
    <dbReference type="NCBI Taxonomy" id="40686"/>
    <lineage>
        <taxon>Eukaryota</taxon>
        <taxon>Viridiplantae</taxon>
        <taxon>Streptophyta</taxon>
        <taxon>Embryophyta</taxon>
        <taxon>Tracheophyta</taxon>
        <taxon>Spermatophyta</taxon>
        <taxon>Magnoliopsida</taxon>
        <taxon>eudicotyledons</taxon>
        <taxon>Gunneridae</taxon>
        <taxon>Pentapetalae</taxon>
        <taxon>rosids</taxon>
        <taxon>fabids</taxon>
        <taxon>Malpighiales</taxon>
        <taxon>Salicaceae</taxon>
        <taxon>Saliceae</taxon>
        <taxon>Salix</taxon>
    </lineage>
</organism>
<dbReference type="InterPro" id="IPR014710">
    <property type="entry name" value="RmlC-like_jellyroll"/>
</dbReference>
<evidence type="ECO:0008006" key="2">
    <source>
        <dbReference type="Google" id="ProtNLM"/>
    </source>
</evidence>
<evidence type="ECO:0000313" key="1">
    <source>
        <dbReference type="EMBL" id="VFU37567.1"/>
    </source>
</evidence>
<dbReference type="PANTHER" id="PTHR32448">
    <property type="entry name" value="OS08G0158400 PROTEIN"/>
    <property type="match status" value="1"/>
</dbReference>
<dbReference type="InterPro" id="IPR016167">
    <property type="entry name" value="FAD-bd_PCMH_sub1"/>
</dbReference>
<gene>
    <name evidence="1" type="ORF">SVIM_LOCUS199741</name>
</gene>
<dbReference type="AlphaFoldDB" id="A0A6N2L976"/>